<dbReference type="GO" id="GO:0004527">
    <property type="term" value="F:exonuclease activity"/>
    <property type="evidence" value="ECO:0007669"/>
    <property type="project" value="UniProtKB-KW"/>
</dbReference>
<proteinExistence type="predicted"/>
<protein>
    <submittedName>
        <fullName evidence="2">Exonuclease III</fullName>
    </submittedName>
</protein>
<keyword evidence="2" id="KW-0378">Hydrolase</keyword>
<dbReference type="AlphaFoldDB" id="A0A1I4ZUS8"/>
<accession>A0A1I4ZUS8</accession>
<dbReference type="Pfam" id="PF03372">
    <property type="entry name" value="Exo_endo_phos"/>
    <property type="match status" value="1"/>
</dbReference>
<dbReference type="EMBL" id="FOVF01000029">
    <property type="protein sequence ID" value="SFN53994.1"/>
    <property type="molecule type" value="Genomic_DNA"/>
</dbReference>
<dbReference type="STRING" id="578942.SAMN05216289_12922"/>
<reference evidence="2 3" key="1">
    <citation type="submission" date="2016-10" db="EMBL/GenBank/DDBJ databases">
        <authorList>
            <person name="de Groot N.N."/>
        </authorList>
    </citation>
    <scope>NUCLEOTIDE SEQUENCE [LARGE SCALE GENOMIC DNA]</scope>
    <source>
        <strain evidence="2 3">CGMCC 1.7659</strain>
    </source>
</reference>
<dbReference type="InterPro" id="IPR005135">
    <property type="entry name" value="Endo/exonuclease/phosphatase"/>
</dbReference>
<evidence type="ECO:0000313" key="3">
    <source>
        <dbReference type="Proteomes" id="UP000198575"/>
    </source>
</evidence>
<dbReference type="Proteomes" id="UP000198575">
    <property type="component" value="Unassembled WGS sequence"/>
</dbReference>
<name>A0A1I4ZUS8_9GAMM</name>
<keyword evidence="2" id="KW-0269">Exonuclease</keyword>
<keyword evidence="2" id="KW-0540">Nuclease</keyword>
<dbReference type="SUPFAM" id="SSF56219">
    <property type="entry name" value="DNase I-like"/>
    <property type="match status" value="1"/>
</dbReference>
<sequence length="240" mass="26759">MRTITCLNIRQGGGTRQRALADWLIGTCSDLFVLTEWRRSSTEIRAALEQAGFNRTEAIRDGKPDNGVAVFSRAEHTGTRVTPREAMRGELLLVDVQGIRILGAYFPQRQAKATYFTYCAESASKDVGPLLLIGDLNTGCNERDIESGGAPFHCEDQFIELSEIRGLTDLWRAQRGDEARDWTWRSPKNGFRIDHAFGNSAFVDAYPNATCRIDHAPREMGLSDHSAVVVELNEVARPMV</sequence>
<evidence type="ECO:0000259" key="1">
    <source>
        <dbReference type="Pfam" id="PF03372"/>
    </source>
</evidence>
<dbReference type="RefSeq" id="WP_139225068.1">
    <property type="nucleotide sequence ID" value="NZ_FOVF01000029.1"/>
</dbReference>
<organism evidence="2 3">
    <name type="scientific">Dokdonella immobilis</name>
    <dbReference type="NCBI Taxonomy" id="578942"/>
    <lineage>
        <taxon>Bacteria</taxon>
        <taxon>Pseudomonadati</taxon>
        <taxon>Pseudomonadota</taxon>
        <taxon>Gammaproteobacteria</taxon>
        <taxon>Lysobacterales</taxon>
        <taxon>Rhodanobacteraceae</taxon>
        <taxon>Dokdonella</taxon>
    </lineage>
</organism>
<gene>
    <name evidence="2" type="ORF">SAMN05216289_12922</name>
</gene>
<keyword evidence="3" id="KW-1185">Reference proteome</keyword>
<feature type="domain" description="Endonuclease/exonuclease/phosphatase" evidence="1">
    <location>
        <begin position="16"/>
        <end position="225"/>
    </location>
</feature>
<dbReference type="InterPro" id="IPR036691">
    <property type="entry name" value="Endo/exonu/phosph_ase_sf"/>
</dbReference>
<evidence type="ECO:0000313" key="2">
    <source>
        <dbReference type="EMBL" id="SFN53994.1"/>
    </source>
</evidence>
<dbReference type="OrthoDB" id="9803914at2"/>
<dbReference type="Gene3D" id="3.60.10.10">
    <property type="entry name" value="Endonuclease/exonuclease/phosphatase"/>
    <property type="match status" value="1"/>
</dbReference>